<reference evidence="2" key="2">
    <citation type="submission" date="2018-03" db="EMBL/GenBank/DDBJ databases">
        <title>The Triticum urartu genome reveals the dynamic nature of wheat genome evolution.</title>
        <authorList>
            <person name="Ling H."/>
            <person name="Ma B."/>
            <person name="Shi X."/>
            <person name="Liu H."/>
            <person name="Dong L."/>
            <person name="Sun H."/>
            <person name="Cao Y."/>
            <person name="Gao Q."/>
            <person name="Zheng S."/>
            <person name="Li Y."/>
            <person name="Yu Y."/>
            <person name="Du H."/>
            <person name="Qi M."/>
            <person name="Li Y."/>
            <person name="Yu H."/>
            <person name="Cui Y."/>
            <person name="Wang N."/>
            <person name="Chen C."/>
            <person name="Wu H."/>
            <person name="Zhao Y."/>
            <person name="Zhang J."/>
            <person name="Li Y."/>
            <person name="Zhou W."/>
            <person name="Zhang B."/>
            <person name="Hu W."/>
            <person name="Eijk M."/>
            <person name="Tang J."/>
            <person name="Witsenboer H."/>
            <person name="Zhao S."/>
            <person name="Li Z."/>
            <person name="Zhang A."/>
            <person name="Wang D."/>
            <person name="Liang C."/>
        </authorList>
    </citation>
    <scope>NUCLEOTIDE SEQUENCE [LARGE SCALE GENOMIC DNA]</scope>
    <source>
        <strain evidence="2">cv. G1812</strain>
    </source>
</reference>
<dbReference type="SUPFAM" id="SSF52047">
    <property type="entry name" value="RNI-like"/>
    <property type="match status" value="1"/>
</dbReference>
<feature type="domain" description="F-box" evidence="1">
    <location>
        <begin position="26"/>
        <end position="62"/>
    </location>
</feature>
<reference evidence="3" key="1">
    <citation type="journal article" date="2013" name="Nature">
        <title>Draft genome of the wheat A-genome progenitor Triticum urartu.</title>
        <authorList>
            <person name="Ling H.Q."/>
            <person name="Zhao S."/>
            <person name="Liu D."/>
            <person name="Wang J."/>
            <person name="Sun H."/>
            <person name="Zhang C."/>
            <person name="Fan H."/>
            <person name="Li D."/>
            <person name="Dong L."/>
            <person name="Tao Y."/>
            <person name="Gao C."/>
            <person name="Wu H."/>
            <person name="Li Y."/>
            <person name="Cui Y."/>
            <person name="Guo X."/>
            <person name="Zheng S."/>
            <person name="Wang B."/>
            <person name="Yu K."/>
            <person name="Liang Q."/>
            <person name="Yang W."/>
            <person name="Lou X."/>
            <person name="Chen J."/>
            <person name="Feng M."/>
            <person name="Jian J."/>
            <person name="Zhang X."/>
            <person name="Luo G."/>
            <person name="Jiang Y."/>
            <person name="Liu J."/>
            <person name="Wang Z."/>
            <person name="Sha Y."/>
            <person name="Zhang B."/>
            <person name="Wu H."/>
            <person name="Tang D."/>
            <person name="Shen Q."/>
            <person name="Xue P."/>
            <person name="Zou S."/>
            <person name="Wang X."/>
            <person name="Liu X."/>
            <person name="Wang F."/>
            <person name="Yang Y."/>
            <person name="An X."/>
            <person name="Dong Z."/>
            <person name="Zhang K."/>
            <person name="Zhang X."/>
            <person name="Luo M.C."/>
            <person name="Dvorak J."/>
            <person name="Tong Y."/>
            <person name="Wang J."/>
            <person name="Yang H."/>
            <person name="Li Z."/>
            <person name="Wang D."/>
            <person name="Zhang A."/>
            <person name="Wang J."/>
        </authorList>
    </citation>
    <scope>NUCLEOTIDE SEQUENCE</scope>
    <source>
        <strain evidence="3">cv. G1812</strain>
    </source>
</reference>
<dbReference type="PROSITE" id="PS50181">
    <property type="entry name" value="FBOX"/>
    <property type="match status" value="1"/>
</dbReference>
<reference evidence="2" key="3">
    <citation type="submission" date="2022-06" db="UniProtKB">
        <authorList>
            <consortium name="EnsemblPlants"/>
        </authorList>
    </citation>
    <scope>IDENTIFICATION</scope>
</reference>
<evidence type="ECO:0000259" key="1">
    <source>
        <dbReference type="PROSITE" id="PS50181"/>
    </source>
</evidence>
<dbReference type="EnsemblPlants" id="TuG1812G0300001804.01.T01">
    <property type="protein sequence ID" value="TuG1812G0300001804.01.T01"/>
    <property type="gene ID" value="TuG1812G0300001804.01"/>
</dbReference>
<dbReference type="InterPro" id="IPR053772">
    <property type="entry name" value="At1g61320/At1g61330-like"/>
</dbReference>
<dbReference type="Gene3D" id="3.80.10.10">
    <property type="entry name" value="Ribonuclease Inhibitor"/>
    <property type="match status" value="1"/>
</dbReference>
<organism evidence="2 3">
    <name type="scientific">Triticum urartu</name>
    <name type="common">Red wild einkorn</name>
    <name type="synonym">Crithodium urartu</name>
    <dbReference type="NCBI Taxonomy" id="4572"/>
    <lineage>
        <taxon>Eukaryota</taxon>
        <taxon>Viridiplantae</taxon>
        <taxon>Streptophyta</taxon>
        <taxon>Embryophyta</taxon>
        <taxon>Tracheophyta</taxon>
        <taxon>Spermatophyta</taxon>
        <taxon>Magnoliopsida</taxon>
        <taxon>Liliopsida</taxon>
        <taxon>Poales</taxon>
        <taxon>Poaceae</taxon>
        <taxon>BOP clade</taxon>
        <taxon>Pooideae</taxon>
        <taxon>Triticodae</taxon>
        <taxon>Triticeae</taxon>
        <taxon>Triticinae</taxon>
        <taxon>Triticum</taxon>
    </lineage>
</organism>
<proteinExistence type="predicted"/>
<dbReference type="InterPro" id="IPR055357">
    <property type="entry name" value="LRR_At1g61320_AtMIF1"/>
</dbReference>
<dbReference type="PANTHER" id="PTHR34145">
    <property type="entry name" value="OS02G0105600 PROTEIN"/>
    <property type="match status" value="1"/>
</dbReference>
<dbReference type="InterPro" id="IPR036047">
    <property type="entry name" value="F-box-like_dom_sf"/>
</dbReference>
<dbReference type="SMART" id="SM00256">
    <property type="entry name" value="FBOX"/>
    <property type="match status" value="1"/>
</dbReference>
<dbReference type="PANTHER" id="PTHR34145:SF57">
    <property type="entry name" value="F-BOX DOMAIN-CONTAINING PROTEIN"/>
    <property type="match status" value="1"/>
</dbReference>
<dbReference type="InterPro" id="IPR001810">
    <property type="entry name" value="F-box_dom"/>
</dbReference>
<evidence type="ECO:0000313" key="2">
    <source>
        <dbReference type="EnsemblPlants" id="TuG1812G0300001804.01.T01"/>
    </source>
</evidence>
<accession>A0A8R7PR44</accession>
<evidence type="ECO:0000313" key="3">
    <source>
        <dbReference type="Proteomes" id="UP000015106"/>
    </source>
</evidence>
<name>A0A8R7PR44_TRIUA</name>
<protein>
    <recommendedName>
        <fullName evidence="1">F-box domain-containing protein</fullName>
    </recommendedName>
</protein>
<dbReference type="AlphaFoldDB" id="A0A8R7PR44"/>
<sequence>MTRHTVCKRTSSNHIHGKPITNARSNIKLEDLPQDVLCTIVSKLPPKEVSRASVLSSNWRYIWATCCYKLCFTVPAGYPHRILERKEYCQRMQEFINNVNAVVRNCHGKLIEEFNIKLQFDNMFVDHLNDWVNFAVSAQIRKIAFYLDPNKLGLWDPDHYEFPFHLLDSESISRLECIQLSFVSLRPPSEFSGFPSLRKLDLEFVDITRTDLEVILSNCCYLKWLSLVRCYLNDELKLDRPLPNLRHLAVVWCDITRIELPILKLDTFVYHGHIVPIVINRDSMFENAQLWLFKANFDDAVSVVLNGIPRVQNLTLQILKLGIEMQPLLNSTRMFSHLRCLQLLLGITLVDINKLPRVVSILRAAPSIEKLEIHFTAGGSHLCLAAKGTVDKPQYLEHCEYNYLKSVHMTGYKGARGQLEFLVHVVEKAPALKALTVDTALVLHDDVYVQHFCGKNACSARSAVRARSCLGAILSPNVKFCVM</sequence>
<dbReference type="Pfam" id="PF00646">
    <property type="entry name" value="F-box"/>
    <property type="match status" value="1"/>
</dbReference>
<dbReference type="Pfam" id="PF23622">
    <property type="entry name" value="LRR_At1g61320_AtMIF1"/>
    <property type="match status" value="1"/>
</dbReference>
<dbReference type="Proteomes" id="UP000015106">
    <property type="component" value="Chromosome 3"/>
</dbReference>
<dbReference type="SUPFAM" id="SSF81383">
    <property type="entry name" value="F-box domain"/>
    <property type="match status" value="1"/>
</dbReference>
<dbReference type="Gramene" id="TuG1812G0300001804.01.T01">
    <property type="protein sequence ID" value="TuG1812G0300001804.01.T01"/>
    <property type="gene ID" value="TuG1812G0300001804.01"/>
</dbReference>
<keyword evidence="3" id="KW-1185">Reference proteome</keyword>
<dbReference type="InterPro" id="IPR032675">
    <property type="entry name" value="LRR_dom_sf"/>
</dbReference>